<proteinExistence type="predicted"/>
<organism evidence="2">
    <name type="scientific">Kuenenia stuttgartiensis</name>
    <dbReference type="NCBI Taxonomy" id="174633"/>
    <lineage>
        <taxon>Bacteria</taxon>
        <taxon>Pseudomonadati</taxon>
        <taxon>Planctomycetota</taxon>
        <taxon>Candidatus Brocadiia</taxon>
        <taxon>Candidatus Brocadiales</taxon>
        <taxon>Candidatus Brocadiaceae</taxon>
        <taxon>Candidatus Kuenenia</taxon>
    </lineage>
</organism>
<dbReference type="Gene3D" id="3.40.50.150">
    <property type="entry name" value="Vaccinia Virus protein VP39"/>
    <property type="match status" value="1"/>
</dbReference>
<dbReference type="SUPFAM" id="SSF53335">
    <property type="entry name" value="S-adenosyl-L-methionine-dependent methyltransferases"/>
    <property type="match status" value="1"/>
</dbReference>
<dbReference type="CDD" id="cd02440">
    <property type="entry name" value="AdoMet_MTases"/>
    <property type="match status" value="1"/>
</dbReference>
<evidence type="ECO:0000259" key="1">
    <source>
        <dbReference type="Pfam" id="PF08241"/>
    </source>
</evidence>
<dbReference type="GO" id="GO:0008757">
    <property type="term" value="F:S-adenosylmethionine-dependent methyltransferase activity"/>
    <property type="evidence" value="ECO:0007669"/>
    <property type="project" value="InterPro"/>
</dbReference>
<dbReference type="RefSeq" id="WP_164994712.1">
    <property type="nucleotide sequence ID" value="NZ_CP049055.1"/>
</dbReference>
<dbReference type="PANTHER" id="PTHR43591:SF24">
    <property type="entry name" value="2-METHOXY-6-POLYPRENYL-1,4-BENZOQUINOL METHYLASE, MITOCHONDRIAL"/>
    <property type="match status" value="1"/>
</dbReference>
<evidence type="ECO:0000313" key="2">
    <source>
        <dbReference type="EMBL" id="CAJ73996.1"/>
    </source>
</evidence>
<dbReference type="InterPro" id="IPR013216">
    <property type="entry name" value="Methyltransf_11"/>
</dbReference>
<evidence type="ECO:0000313" key="3">
    <source>
        <dbReference type="EMBL" id="QII11028.1"/>
    </source>
</evidence>
<dbReference type="Pfam" id="PF08241">
    <property type="entry name" value="Methyltransf_11"/>
    <property type="match status" value="1"/>
</dbReference>
<dbReference type="EMBL" id="CT573071">
    <property type="protein sequence ID" value="CAJ73996.1"/>
    <property type="molecule type" value="Genomic_DNA"/>
</dbReference>
<dbReference type="AlphaFoldDB" id="Q1Q1W2"/>
<reference evidence="2" key="1">
    <citation type="journal article" date="2006" name="Nature">
        <title>Deciphering the evolution and metabolism of an anammox bacterium from a community genome.</title>
        <authorList>
            <person name="Strous M."/>
            <person name="Pelletier E."/>
            <person name="Mangenot S."/>
            <person name="Rattei T."/>
            <person name="Lehner A."/>
            <person name="Taylor M.W."/>
            <person name="Horn M."/>
            <person name="Daims H."/>
            <person name="Bartol-Mavel D."/>
            <person name="Wincker P."/>
            <person name="Barbe V."/>
            <person name="Fonknechten N."/>
            <person name="Vallenet D."/>
            <person name="Segurens B."/>
            <person name="Schenowitz-Truong C."/>
            <person name="Medigue C."/>
            <person name="Collingro A."/>
            <person name="Snel B."/>
            <person name="Dutilh B.E."/>
            <person name="OpDenCamp H.J.M."/>
            <person name="vanDerDrift C."/>
            <person name="Cirpus I."/>
            <person name="vanDePas-Schoonen K.T."/>
            <person name="Harhangi H.R."/>
            <person name="vanNiftrik L."/>
            <person name="Schmid M."/>
            <person name="Keltjens J."/>
            <person name="vanDeVossenberg J."/>
            <person name="Kartal B."/>
            <person name="Meier H."/>
            <person name="Frishman D."/>
            <person name="Huynen M.A."/>
            <person name="Mewes H."/>
            <person name="Weissenbach J."/>
            <person name="Jetten M.S.M."/>
            <person name="Wagner M."/>
            <person name="LePaslier D."/>
        </authorList>
    </citation>
    <scope>NUCLEOTIDE SEQUENCE</scope>
</reference>
<dbReference type="EMBL" id="CP049055">
    <property type="protein sequence ID" value="QII11028.1"/>
    <property type="molecule type" value="Genomic_DNA"/>
</dbReference>
<dbReference type="Proteomes" id="UP000501926">
    <property type="component" value="Chromosome"/>
</dbReference>
<reference evidence="2" key="2">
    <citation type="submission" date="2006-01" db="EMBL/GenBank/DDBJ databases">
        <authorList>
            <person name="Genoscope"/>
        </authorList>
    </citation>
    <scope>NUCLEOTIDE SEQUENCE</scope>
</reference>
<dbReference type="PANTHER" id="PTHR43591">
    <property type="entry name" value="METHYLTRANSFERASE"/>
    <property type="match status" value="1"/>
</dbReference>
<dbReference type="InterPro" id="IPR029063">
    <property type="entry name" value="SAM-dependent_MTases_sf"/>
</dbReference>
<sequence>MKNPEMRERGKKAYTWLPNSNHILLDIGCGVGEFTGYFQGKANIVIGCDISLENLRNAQRMNHGISFVQCECEYLPFKNDTVGAVVCTDVLEHTNSKKQTIHEIFRVMKEEATMCLSVPYKGSFWFLDVENFRYYINKLITTPLFPPSQGGDKGEAFRAIKKKVKSGLPHKHFTFAELKELVHNFTILKYSRTGCFIYPMCLIAYRVTKRLRITFLDRFVRFLADADYSIAYGIHAFNIMLLVKKPKKK</sequence>
<gene>
    <name evidence="3" type="ORF">KsCSTR_16490</name>
    <name evidence="2" type="ORF">kuste3237</name>
</gene>
<evidence type="ECO:0000313" key="4">
    <source>
        <dbReference type="Proteomes" id="UP000501926"/>
    </source>
</evidence>
<name>Q1Q1W2_KUEST</name>
<accession>Q1Q1W2</accession>
<reference evidence="3 4" key="3">
    <citation type="submission" date="2020-02" db="EMBL/GenBank/DDBJ databases">
        <title>Newly sequenced genome of strain CSTR1 showed variability in Candidatus Kuenenia stuttgartiensis genomes.</title>
        <authorList>
            <person name="Ding C."/>
            <person name="Adrian L."/>
        </authorList>
    </citation>
    <scope>NUCLEOTIDE SEQUENCE [LARGE SCALE GENOMIC DNA]</scope>
    <source>
        <strain evidence="3 4">CSTR1</strain>
    </source>
</reference>
<protein>
    <recommendedName>
        <fullName evidence="1">Methyltransferase type 11 domain-containing protein</fullName>
    </recommendedName>
</protein>
<feature type="domain" description="Methyltransferase type 11" evidence="1">
    <location>
        <begin position="25"/>
        <end position="114"/>
    </location>
</feature>